<organism evidence="1 2">
    <name type="scientific">Pseudochrobactrum kiredjianiae</name>
    <dbReference type="NCBI Taxonomy" id="386305"/>
    <lineage>
        <taxon>Bacteria</taxon>
        <taxon>Pseudomonadati</taxon>
        <taxon>Pseudomonadota</taxon>
        <taxon>Alphaproteobacteria</taxon>
        <taxon>Hyphomicrobiales</taxon>
        <taxon>Brucellaceae</taxon>
        <taxon>Pseudochrobactrum</taxon>
    </lineage>
</organism>
<evidence type="ECO:0000313" key="2">
    <source>
        <dbReference type="Proteomes" id="UP001597263"/>
    </source>
</evidence>
<dbReference type="InterPro" id="IPR016181">
    <property type="entry name" value="Acyl_CoA_acyltransferase"/>
</dbReference>
<dbReference type="SUPFAM" id="SSF55729">
    <property type="entry name" value="Acyl-CoA N-acyltransferases (Nat)"/>
    <property type="match status" value="1"/>
</dbReference>
<protein>
    <recommendedName>
        <fullName evidence="3">GNAT family N-acetyltransferase</fullName>
    </recommendedName>
</protein>
<comment type="caution">
    <text evidence="1">The sequence shown here is derived from an EMBL/GenBank/DDBJ whole genome shotgun (WGS) entry which is preliminary data.</text>
</comment>
<accession>A0ABW3V108</accession>
<dbReference type="Gene3D" id="3.40.630.30">
    <property type="match status" value="1"/>
</dbReference>
<dbReference type="RefSeq" id="WP_289388652.1">
    <property type="nucleotide sequence ID" value="NZ_JAUCBM010000015.1"/>
</dbReference>
<dbReference type="Proteomes" id="UP001597263">
    <property type="component" value="Unassembled WGS sequence"/>
</dbReference>
<reference evidence="2" key="1">
    <citation type="journal article" date="2019" name="Int. J. Syst. Evol. Microbiol.">
        <title>The Global Catalogue of Microorganisms (GCM) 10K type strain sequencing project: providing services to taxonomists for standard genome sequencing and annotation.</title>
        <authorList>
            <consortium name="The Broad Institute Genomics Platform"/>
            <consortium name="The Broad Institute Genome Sequencing Center for Infectious Disease"/>
            <person name="Wu L."/>
            <person name="Ma J."/>
        </authorList>
    </citation>
    <scope>NUCLEOTIDE SEQUENCE [LARGE SCALE GENOMIC DNA]</scope>
    <source>
        <strain evidence="2">CCUG 49584</strain>
    </source>
</reference>
<gene>
    <name evidence="1" type="ORF">ACFQ35_03365</name>
</gene>
<evidence type="ECO:0000313" key="1">
    <source>
        <dbReference type="EMBL" id="MFD1226209.1"/>
    </source>
</evidence>
<dbReference type="EMBL" id="JBHTMA010000011">
    <property type="protein sequence ID" value="MFD1226209.1"/>
    <property type="molecule type" value="Genomic_DNA"/>
</dbReference>
<name>A0ABW3V108_9HYPH</name>
<proteinExistence type="predicted"/>
<evidence type="ECO:0008006" key="3">
    <source>
        <dbReference type="Google" id="ProtNLM"/>
    </source>
</evidence>
<keyword evidence="2" id="KW-1185">Reference proteome</keyword>
<sequence>MSKIRFLTNADMPDVIRLFQKIFQKSSKQPSPALKAYLQHLYIGLAGETAPASKVLLNEQGAICGFIGVHYFDYLHGTQLLKAAMVGSLMVDNHEQDPLGGAKLMRSLLDDNYDLILTETASETTAAMWKKLNAVQFTNYSLDWLRIISPLKFAVETAGSKLGLLKLFLPVAGFIDQRKRNAMPHNSLRWSGTPQNWTAGQTLQCQQIDMAEFTALYHQFSADFASRPQWQEQQFTARLQDALQKPDYGQPFMVKAATKTGKTVGLFLYHLRNGGTARVLELLSHPKAASQTIDALIHHAAQNGAVAIRGRTQPLMMEAMLGKRIAFTHLASTMVWAKDPAMLANFETGRAQLNGIAGEHWSCLSGHPL</sequence>